<sequence>MSAEHPLSKSLDIYDGVKQRPFGSNTAGTQTRKRLFDSTSSLSLPLLRQPEDTIKRALLLIYIHGFNGSEASFYNFPAHVHSLLTSILSETHVVYTRIYPRYKSRGELKIARDNFSDWLSPHESDDLDVILCGHSLGGILAAEVALLPGPCSSPTDRRKHRILGLVNFDVPFLGLHPRIIQTSIGGLFQKKQPVPKAEPDEEQASPETNADFFPENNDPYYDPPFSNDVHLIERGRIHGIIHFFEKNINNLSQSILERLVSPYKFAGCLNNYLELRRRYRCLEALEATDDHWSRVRFVNYYTASTGYPALQSETLEEEPPDINKVHSNEGEFQSSLTAPELLQIPGLHHTNTADKPCPDKQDPQEPKAEYLGLSCSNDSGNGQTGAFADDCPEKTLDQNVEEERHKYRKFCFLPSHHLNKRGDPLWKPIKMEDMDEVAAHQCMFLPHAANYDQLVGDTVAEVERWIQDDLTQRVLSTFE</sequence>
<name>A0A319DGW8_9EURO</name>
<proteinExistence type="predicted"/>
<gene>
    <name evidence="2" type="ORF">BO71DRAFT_348716</name>
</gene>
<dbReference type="AlphaFoldDB" id="A0A319DGW8"/>
<dbReference type="Gene3D" id="3.40.50.1820">
    <property type="entry name" value="alpha/beta hydrolase"/>
    <property type="match status" value="1"/>
</dbReference>
<evidence type="ECO:0000313" key="2">
    <source>
        <dbReference type="EMBL" id="PYH96611.1"/>
    </source>
</evidence>
<evidence type="ECO:0008006" key="4">
    <source>
        <dbReference type="Google" id="ProtNLM"/>
    </source>
</evidence>
<keyword evidence="3" id="KW-1185">Reference proteome</keyword>
<dbReference type="EMBL" id="KZ825835">
    <property type="protein sequence ID" value="PYH96611.1"/>
    <property type="molecule type" value="Genomic_DNA"/>
</dbReference>
<feature type="region of interest" description="Disordered" evidence="1">
    <location>
        <begin position="348"/>
        <end position="375"/>
    </location>
</feature>
<dbReference type="PANTHER" id="PTHR47842">
    <property type="entry name" value="EXPRESSED PROTEIN"/>
    <property type="match status" value="1"/>
</dbReference>
<dbReference type="SUPFAM" id="SSF53474">
    <property type="entry name" value="alpha/beta-Hydrolases"/>
    <property type="match status" value="1"/>
</dbReference>
<reference evidence="2 3" key="1">
    <citation type="submission" date="2018-02" db="EMBL/GenBank/DDBJ databases">
        <title>The genomes of Aspergillus section Nigri reveals drivers in fungal speciation.</title>
        <authorList>
            <consortium name="DOE Joint Genome Institute"/>
            <person name="Vesth T.C."/>
            <person name="Nybo J."/>
            <person name="Theobald S."/>
            <person name="Brandl J."/>
            <person name="Frisvad J.C."/>
            <person name="Nielsen K.F."/>
            <person name="Lyhne E.K."/>
            <person name="Kogle M.E."/>
            <person name="Kuo A."/>
            <person name="Riley R."/>
            <person name="Clum A."/>
            <person name="Nolan M."/>
            <person name="Lipzen A."/>
            <person name="Salamov A."/>
            <person name="Henrissat B."/>
            <person name="Wiebenga A."/>
            <person name="De vries R.P."/>
            <person name="Grigoriev I.V."/>
            <person name="Mortensen U.H."/>
            <person name="Andersen M.R."/>
            <person name="Baker S.E."/>
        </authorList>
    </citation>
    <scope>NUCLEOTIDE SEQUENCE [LARGE SCALE GENOMIC DNA]</scope>
    <source>
        <strain evidence="2 3">CBS 707.79</strain>
    </source>
</reference>
<accession>A0A319DGW8</accession>
<feature type="compositionally biased region" description="Basic and acidic residues" evidence="1">
    <location>
        <begin position="356"/>
        <end position="368"/>
    </location>
</feature>
<dbReference type="PANTHER" id="PTHR47842:SF3">
    <property type="entry name" value="DUF676 DOMAIN-CONTAINING PROTEIN"/>
    <property type="match status" value="1"/>
</dbReference>
<dbReference type="VEuPathDB" id="FungiDB:BO71DRAFT_348716"/>
<dbReference type="Proteomes" id="UP000247810">
    <property type="component" value="Unassembled WGS sequence"/>
</dbReference>
<organism evidence="2 3">
    <name type="scientific">Aspergillus ellipticus CBS 707.79</name>
    <dbReference type="NCBI Taxonomy" id="1448320"/>
    <lineage>
        <taxon>Eukaryota</taxon>
        <taxon>Fungi</taxon>
        <taxon>Dikarya</taxon>
        <taxon>Ascomycota</taxon>
        <taxon>Pezizomycotina</taxon>
        <taxon>Eurotiomycetes</taxon>
        <taxon>Eurotiomycetidae</taxon>
        <taxon>Eurotiales</taxon>
        <taxon>Aspergillaceae</taxon>
        <taxon>Aspergillus</taxon>
        <taxon>Aspergillus subgen. Circumdati</taxon>
    </lineage>
</organism>
<feature type="region of interest" description="Disordered" evidence="1">
    <location>
        <begin position="191"/>
        <end position="216"/>
    </location>
</feature>
<protein>
    <recommendedName>
        <fullName evidence="4">AB hydrolase-1 domain-containing protein</fullName>
    </recommendedName>
</protein>
<dbReference type="InterPro" id="IPR029058">
    <property type="entry name" value="AB_hydrolase_fold"/>
</dbReference>
<dbReference type="STRING" id="1448320.A0A319DGW8"/>
<dbReference type="OrthoDB" id="3248508at2759"/>
<evidence type="ECO:0000313" key="3">
    <source>
        <dbReference type="Proteomes" id="UP000247810"/>
    </source>
</evidence>
<evidence type="ECO:0000256" key="1">
    <source>
        <dbReference type="SAM" id="MobiDB-lite"/>
    </source>
</evidence>